<dbReference type="OrthoDB" id="10597784at2759"/>
<evidence type="ECO:0000313" key="3">
    <source>
        <dbReference type="Proteomes" id="UP000799424"/>
    </source>
</evidence>
<keyword evidence="1" id="KW-0472">Membrane</keyword>
<keyword evidence="3" id="KW-1185">Reference proteome</keyword>
<dbReference type="EMBL" id="MU006242">
    <property type="protein sequence ID" value="KAF2820049.1"/>
    <property type="molecule type" value="Genomic_DNA"/>
</dbReference>
<protein>
    <submittedName>
        <fullName evidence="2">Uncharacterized protein</fullName>
    </submittedName>
</protein>
<sequence>MRHRRPGNILDGSRSYSIISSRDYFVDYLVLDLAGFFGVLPLSWPLVIDDYLEPSGGSTHTIFLTGSVIMLPTSFTTCSSVSSGFTTNVRHTFTGNLQMMTDPCLVPRLSPRNNHSPLPSRVSGLLSNMFSFVRFPPSGHGLPACGEVKLIRGRNTTKLQLYAEKSMRLAGRLGRVLWLVC</sequence>
<keyword evidence="1" id="KW-0812">Transmembrane</keyword>
<organism evidence="2 3">
    <name type="scientific">Ophiobolus disseminans</name>
    <dbReference type="NCBI Taxonomy" id="1469910"/>
    <lineage>
        <taxon>Eukaryota</taxon>
        <taxon>Fungi</taxon>
        <taxon>Dikarya</taxon>
        <taxon>Ascomycota</taxon>
        <taxon>Pezizomycotina</taxon>
        <taxon>Dothideomycetes</taxon>
        <taxon>Pleosporomycetidae</taxon>
        <taxon>Pleosporales</taxon>
        <taxon>Pleosporineae</taxon>
        <taxon>Phaeosphaeriaceae</taxon>
        <taxon>Ophiobolus</taxon>
    </lineage>
</organism>
<proteinExistence type="predicted"/>
<evidence type="ECO:0000313" key="2">
    <source>
        <dbReference type="EMBL" id="KAF2820049.1"/>
    </source>
</evidence>
<keyword evidence="1" id="KW-1133">Transmembrane helix</keyword>
<reference evidence="2" key="1">
    <citation type="journal article" date="2020" name="Stud. Mycol.">
        <title>101 Dothideomycetes genomes: a test case for predicting lifestyles and emergence of pathogens.</title>
        <authorList>
            <person name="Haridas S."/>
            <person name="Albert R."/>
            <person name="Binder M."/>
            <person name="Bloem J."/>
            <person name="Labutti K."/>
            <person name="Salamov A."/>
            <person name="Andreopoulos B."/>
            <person name="Baker S."/>
            <person name="Barry K."/>
            <person name="Bills G."/>
            <person name="Bluhm B."/>
            <person name="Cannon C."/>
            <person name="Castanera R."/>
            <person name="Culley D."/>
            <person name="Daum C."/>
            <person name="Ezra D."/>
            <person name="Gonzalez J."/>
            <person name="Henrissat B."/>
            <person name="Kuo A."/>
            <person name="Liang C."/>
            <person name="Lipzen A."/>
            <person name="Lutzoni F."/>
            <person name="Magnuson J."/>
            <person name="Mondo S."/>
            <person name="Nolan M."/>
            <person name="Ohm R."/>
            <person name="Pangilinan J."/>
            <person name="Park H.-J."/>
            <person name="Ramirez L."/>
            <person name="Alfaro M."/>
            <person name="Sun H."/>
            <person name="Tritt A."/>
            <person name="Yoshinaga Y."/>
            <person name="Zwiers L.-H."/>
            <person name="Turgeon B."/>
            <person name="Goodwin S."/>
            <person name="Spatafora J."/>
            <person name="Crous P."/>
            <person name="Grigoriev I."/>
        </authorList>
    </citation>
    <scope>NUCLEOTIDE SEQUENCE</scope>
    <source>
        <strain evidence="2">CBS 113818</strain>
    </source>
</reference>
<accession>A0A6A6ZH75</accession>
<gene>
    <name evidence="2" type="ORF">CC86DRAFT_374754</name>
</gene>
<dbReference type="AlphaFoldDB" id="A0A6A6ZH75"/>
<name>A0A6A6ZH75_9PLEO</name>
<feature type="transmembrane region" description="Helical" evidence="1">
    <location>
        <begin position="24"/>
        <end position="44"/>
    </location>
</feature>
<dbReference type="Proteomes" id="UP000799424">
    <property type="component" value="Unassembled WGS sequence"/>
</dbReference>
<evidence type="ECO:0000256" key="1">
    <source>
        <dbReference type="SAM" id="Phobius"/>
    </source>
</evidence>